<feature type="transmembrane region" description="Helical" evidence="6">
    <location>
        <begin position="242"/>
        <end position="259"/>
    </location>
</feature>
<dbReference type="InParanoid" id="A0A077ZQD8"/>
<comment type="subcellular location">
    <subcellularLocation>
        <location evidence="1">Membrane</location>
        <topology evidence="1">Multi-pass membrane protein</topology>
    </subcellularLocation>
</comment>
<dbReference type="InterPro" id="IPR050930">
    <property type="entry name" value="MFS_Vesicular_Transporter"/>
</dbReference>
<sequence length="369" mass="41105">MAQFGRKNAMLLAFSQSLLATLGLGFCSYIDNEQYRQINRFISFLFFLASMLLRFYQGFSDGIVCAACFAIASAEFSKTRGEVAGYLEAAIGFGLMMGPSIGQTFYSLTTYQLIFFGFAALLIFSTISTVLFLPSRVNKTQGQSEESLAAQDVEDVSYYQILKNKKVAKSLIFTIIGMIVMHFNQMLITNQLTKIGVPFNLTGTYTFFKNDLIGYIIGISGLAYFIFSIVSGIMVNRFENSYLVQSSFITITVTLLLQGSPEDSLPLMIIGLVIMGLSIAFLFTSFLRNIITAVQQKEEIDDDTEQLVNKASILYNISLSAICLCSPLLGGYLSDNFRYTKSCQKMGQTSFFLSILYFLANLKFENTII</sequence>
<evidence type="ECO:0000259" key="7">
    <source>
        <dbReference type="PROSITE" id="PS50850"/>
    </source>
</evidence>
<keyword evidence="2" id="KW-0813">Transport</keyword>
<feature type="transmembrane region" description="Helical" evidence="6">
    <location>
        <begin position="212"/>
        <end position="235"/>
    </location>
</feature>
<organism evidence="8 9">
    <name type="scientific">Stylonychia lemnae</name>
    <name type="common">Ciliate</name>
    <dbReference type="NCBI Taxonomy" id="5949"/>
    <lineage>
        <taxon>Eukaryota</taxon>
        <taxon>Sar</taxon>
        <taxon>Alveolata</taxon>
        <taxon>Ciliophora</taxon>
        <taxon>Intramacronucleata</taxon>
        <taxon>Spirotrichea</taxon>
        <taxon>Stichotrichia</taxon>
        <taxon>Sporadotrichida</taxon>
        <taxon>Oxytrichidae</taxon>
        <taxon>Stylonychinae</taxon>
        <taxon>Stylonychia</taxon>
    </lineage>
</organism>
<dbReference type="AlphaFoldDB" id="A0A077ZQD8"/>
<evidence type="ECO:0000256" key="5">
    <source>
        <dbReference type="ARBA" id="ARBA00023136"/>
    </source>
</evidence>
<feature type="domain" description="Major facilitator superfamily (MFS) profile" evidence="7">
    <location>
        <begin position="1"/>
        <end position="369"/>
    </location>
</feature>
<keyword evidence="4 6" id="KW-1133">Transmembrane helix</keyword>
<protein>
    <submittedName>
        <fullName evidence="8">Permeases of the major facilitator superfamily</fullName>
    </submittedName>
</protein>
<evidence type="ECO:0000256" key="4">
    <source>
        <dbReference type="ARBA" id="ARBA00022989"/>
    </source>
</evidence>
<dbReference type="PANTHER" id="PTHR23506">
    <property type="entry name" value="GH10249P"/>
    <property type="match status" value="1"/>
</dbReference>
<dbReference type="PANTHER" id="PTHR23506:SF23">
    <property type="entry name" value="GH10249P"/>
    <property type="match status" value="1"/>
</dbReference>
<proteinExistence type="predicted"/>
<dbReference type="InterPro" id="IPR011701">
    <property type="entry name" value="MFS"/>
</dbReference>
<keyword evidence="5 6" id="KW-0472">Membrane</keyword>
<evidence type="ECO:0000256" key="6">
    <source>
        <dbReference type="SAM" id="Phobius"/>
    </source>
</evidence>
<keyword evidence="3 6" id="KW-0812">Transmembrane</keyword>
<dbReference type="InterPro" id="IPR020846">
    <property type="entry name" value="MFS_dom"/>
</dbReference>
<dbReference type="GO" id="GO:0016020">
    <property type="term" value="C:membrane"/>
    <property type="evidence" value="ECO:0007669"/>
    <property type="project" value="UniProtKB-SubCell"/>
</dbReference>
<dbReference type="OrthoDB" id="303432at2759"/>
<feature type="transmembrane region" description="Helical" evidence="6">
    <location>
        <begin position="171"/>
        <end position="192"/>
    </location>
</feature>
<dbReference type="SUPFAM" id="SSF103473">
    <property type="entry name" value="MFS general substrate transporter"/>
    <property type="match status" value="1"/>
</dbReference>
<feature type="transmembrane region" description="Helical" evidence="6">
    <location>
        <begin position="313"/>
        <end position="334"/>
    </location>
</feature>
<reference evidence="8 9" key="1">
    <citation type="submission" date="2014-06" db="EMBL/GenBank/DDBJ databases">
        <authorList>
            <person name="Swart Estienne"/>
        </authorList>
    </citation>
    <scope>NUCLEOTIDE SEQUENCE [LARGE SCALE GENOMIC DNA]</scope>
    <source>
        <strain evidence="8 9">130c</strain>
    </source>
</reference>
<feature type="transmembrane region" description="Helical" evidence="6">
    <location>
        <begin position="43"/>
        <end position="71"/>
    </location>
</feature>
<evidence type="ECO:0000256" key="3">
    <source>
        <dbReference type="ARBA" id="ARBA00022692"/>
    </source>
</evidence>
<keyword evidence="9" id="KW-1185">Reference proteome</keyword>
<dbReference type="Proteomes" id="UP000039865">
    <property type="component" value="Unassembled WGS sequence"/>
</dbReference>
<dbReference type="PROSITE" id="PS50850">
    <property type="entry name" value="MFS"/>
    <property type="match status" value="1"/>
</dbReference>
<dbReference type="EMBL" id="CCKQ01000597">
    <property type="protein sequence ID" value="CDW71679.1"/>
    <property type="molecule type" value="Genomic_DNA"/>
</dbReference>
<evidence type="ECO:0000313" key="9">
    <source>
        <dbReference type="Proteomes" id="UP000039865"/>
    </source>
</evidence>
<accession>A0A077ZQD8</accession>
<dbReference type="Pfam" id="PF07690">
    <property type="entry name" value="MFS_1"/>
    <property type="match status" value="1"/>
</dbReference>
<name>A0A077ZQD8_STYLE</name>
<evidence type="ECO:0000256" key="2">
    <source>
        <dbReference type="ARBA" id="ARBA00022448"/>
    </source>
</evidence>
<evidence type="ECO:0000256" key="1">
    <source>
        <dbReference type="ARBA" id="ARBA00004141"/>
    </source>
</evidence>
<gene>
    <name evidence="8" type="primary">Contig6619.g7077</name>
    <name evidence="8" type="ORF">STYLEM_627</name>
</gene>
<feature type="transmembrane region" description="Helical" evidence="6">
    <location>
        <begin position="113"/>
        <end position="133"/>
    </location>
</feature>
<dbReference type="GO" id="GO:0022857">
    <property type="term" value="F:transmembrane transporter activity"/>
    <property type="evidence" value="ECO:0007669"/>
    <property type="project" value="InterPro"/>
</dbReference>
<dbReference type="InterPro" id="IPR036259">
    <property type="entry name" value="MFS_trans_sf"/>
</dbReference>
<feature type="transmembrane region" description="Helical" evidence="6">
    <location>
        <begin position="265"/>
        <end position="287"/>
    </location>
</feature>
<dbReference type="Gene3D" id="1.20.1250.20">
    <property type="entry name" value="MFS general substrate transporter like domains"/>
    <property type="match status" value="1"/>
</dbReference>
<evidence type="ECO:0000313" key="8">
    <source>
        <dbReference type="EMBL" id="CDW71679.1"/>
    </source>
</evidence>